<sequence>MKIFIVAARIWIALALVVNAYVHFLLATPFDAIVGSLVSQGALFRIQGVVNVLAAVLILAVYRWWTGLVAAVIAAGGLALLVASVYVPLDLSALGFPVIYEPAWYPDKVVAVIAQGFALIGGLLVAVLTRPRAARKHN</sequence>
<accession>A0ABN1VGJ8</accession>
<dbReference type="Proteomes" id="UP001500943">
    <property type="component" value="Unassembled WGS sequence"/>
</dbReference>
<protein>
    <recommendedName>
        <fullName evidence="4">Integral membrane protein</fullName>
    </recommendedName>
</protein>
<evidence type="ECO:0008006" key="4">
    <source>
        <dbReference type="Google" id="ProtNLM"/>
    </source>
</evidence>
<feature type="transmembrane region" description="Helical" evidence="1">
    <location>
        <begin position="44"/>
        <end position="62"/>
    </location>
</feature>
<feature type="transmembrane region" description="Helical" evidence="1">
    <location>
        <begin position="109"/>
        <end position="128"/>
    </location>
</feature>
<feature type="transmembrane region" description="Helical" evidence="1">
    <location>
        <begin position="69"/>
        <end position="89"/>
    </location>
</feature>
<keyword evidence="3" id="KW-1185">Reference proteome</keyword>
<organism evidence="2 3">
    <name type="scientific">Rhodoglobus aureus</name>
    <dbReference type="NCBI Taxonomy" id="191497"/>
    <lineage>
        <taxon>Bacteria</taxon>
        <taxon>Bacillati</taxon>
        <taxon>Actinomycetota</taxon>
        <taxon>Actinomycetes</taxon>
        <taxon>Micrococcales</taxon>
        <taxon>Microbacteriaceae</taxon>
        <taxon>Rhodoglobus</taxon>
    </lineage>
</organism>
<reference evidence="2 3" key="1">
    <citation type="journal article" date="2019" name="Int. J. Syst. Evol. Microbiol.">
        <title>The Global Catalogue of Microorganisms (GCM) 10K type strain sequencing project: providing services to taxonomists for standard genome sequencing and annotation.</title>
        <authorList>
            <consortium name="The Broad Institute Genomics Platform"/>
            <consortium name="The Broad Institute Genome Sequencing Center for Infectious Disease"/>
            <person name="Wu L."/>
            <person name="Ma J."/>
        </authorList>
    </citation>
    <scope>NUCLEOTIDE SEQUENCE [LARGE SCALE GENOMIC DNA]</scope>
    <source>
        <strain evidence="2 3">JCM 12762</strain>
    </source>
</reference>
<name>A0ABN1VGJ8_9MICO</name>
<dbReference type="EMBL" id="BAAAKW010000010">
    <property type="protein sequence ID" value="GAA1208426.1"/>
    <property type="molecule type" value="Genomic_DNA"/>
</dbReference>
<gene>
    <name evidence="2" type="ORF">GCM10009655_04540</name>
</gene>
<comment type="caution">
    <text evidence="2">The sequence shown here is derived from an EMBL/GenBank/DDBJ whole genome shotgun (WGS) entry which is preliminary data.</text>
</comment>
<keyword evidence="1" id="KW-0472">Membrane</keyword>
<evidence type="ECO:0000313" key="2">
    <source>
        <dbReference type="EMBL" id="GAA1208426.1"/>
    </source>
</evidence>
<dbReference type="RefSeq" id="WP_343922806.1">
    <property type="nucleotide sequence ID" value="NZ_BAAAKW010000010.1"/>
</dbReference>
<keyword evidence="1" id="KW-0812">Transmembrane</keyword>
<proteinExistence type="predicted"/>
<keyword evidence="1" id="KW-1133">Transmembrane helix</keyword>
<evidence type="ECO:0000256" key="1">
    <source>
        <dbReference type="SAM" id="Phobius"/>
    </source>
</evidence>
<evidence type="ECO:0000313" key="3">
    <source>
        <dbReference type="Proteomes" id="UP001500943"/>
    </source>
</evidence>